<dbReference type="Gene3D" id="1.10.220.20">
    <property type="match status" value="1"/>
</dbReference>
<dbReference type="InterPro" id="IPR046455">
    <property type="entry name" value="Sec7/BIG1-like_C"/>
</dbReference>
<comment type="subcellular location">
    <subcellularLocation>
        <location evidence="2">Cytoplasm</location>
        <location evidence="2">Cytosol</location>
    </subcellularLocation>
    <subcellularLocation>
        <location evidence="1">Membrane</location>
    </subcellularLocation>
</comment>
<gene>
    <name evidence="9" type="ORF">OT_ostta04g04260</name>
</gene>
<dbReference type="Pfam" id="PF16213">
    <property type="entry name" value="DCB"/>
    <property type="match status" value="1"/>
</dbReference>
<keyword evidence="5" id="KW-0653">Protein transport</keyword>
<dbReference type="InterPro" id="IPR032629">
    <property type="entry name" value="DCB_dom"/>
</dbReference>
<dbReference type="SUPFAM" id="SSF48425">
    <property type="entry name" value="Sec7 domain"/>
    <property type="match status" value="1"/>
</dbReference>
<dbReference type="FunFam" id="1.10.1000.11:FF:000003">
    <property type="entry name" value="Brefeldin A-inhibited guanine nucleotide-exchange protein 1"/>
    <property type="match status" value="1"/>
</dbReference>
<dbReference type="FunCoup" id="A0A090M0J2">
    <property type="interactions" value="2060"/>
</dbReference>
<dbReference type="Pfam" id="PF01369">
    <property type="entry name" value="Sec7"/>
    <property type="match status" value="1"/>
</dbReference>
<dbReference type="OrthoDB" id="430364at2759"/>
<evidence type="ECO:0000256" key="3">
    <source>
        <dbReference type="ARBA" id="ARBA00022448"/>
    </source>
</evidence>
<dbReference type="GO" id="GO:0015031">
    <property type="term" value="P:protein transport"/>
    <property type="evidence" value="ECO:0007669"/>
    <property type="project" value="UniProtKB-KW"/>
</dbReference>
<dbReference type="GO" id="GO:0005085">
    <property type="term" value="F:guanyl-nucleotide exchange factor activity"/>
    <property type="evidence" value="ECO:0007669"/>
    <property type="project" value="InterPro"/>
</dbReference>
<dbReference type="Pfam" id="PF12783">
    <property type="entry name" value="Sec7-like_HUS"/>
    <property type="match status" value="1"/>
</dbReference>
<evidence type="ECO:0000256" key="1">
    <source>
        <dbReference type="ARBA" id="ARBA00004370"/>
    </source>
</evidence>
<dbReference type="InterPro" id="IPR035999">
    <property type="entry name" value="Sec7_dom_sf"/>
</dbReference>
<dbReference type="SUPFAM" id="SSF48371">
    <property type="entry name" value="ARM repeat"/>
    <property type="match status" value="1"/>
</dbReference>
<dbReference type="CDD" id="cd00171">
    <property type="entry name" value="Sec7"/>
    <property type="match status" value="1"/>
</dbReference>
<dbReference type="FunFam" id="1.10.220.20:FF:000002">
    <property type="entry name" value="Brefeldin A-inhibited guanine nucleotide-exchange protein 1"/>
    <property type="match status" value="1"/>
</dbReference>
<evidence type="ECO:0000313" key="10">
    <source>
        <dbReference type="Proteomes" id="UP000009170"/>
    </source>
</evidence>
<evidence type="ECO:0000256" key="7">
    <source>
        <dbReference type="SAM" id="MobiDB-lite"/>
    </source>
</evidence>
<accession>A0A090M0J2</accession>
<comment type="caution">
    <text evidence="9">The sequence shown here is derived from an EMBL/GenBank/DDBJ whole genome shotgun (WGS) entry which is preliminary data.</text>
</comment>
<feature type="domain" description="SEC7" evidence="8">
    <location>
        <begin position="606"/>
        <end position="793"/>
    </location>
</feature>
<dbReference type="InterPro" id="IPR032691">
    <property type="entry name" value="Mon2/Sec7/BIG1-like_HUS"/>
</dbReference>
<dbReference type="InParanoid" id="A0A090M0J2"/>
<dbReference type="PANTHER" id="PTHR10663:SF375">
    <property type="entry name" value="LD29171P"/>
    <property type="match status" value="1"/>
</dbReference>
<dbReference type="GO" id="GO:0016020">
    <property type="term" value="C:membrane"/>
    <property type="evidence" value="ECO:0007669"/>
    <property type="project" value="UniProtKB-SubCell"/>
</dbReference>
<dbReference type="PROSITE" id="PS50190">
    <property type="entry name" value="SEC7"/>
    <property type="match status" value="1"/>
</dbReference>
<keyword evidence="3" id="KW-0813">Transport</keyword>
<name>A0A090M0J2_OSTTA</name>
<dbReference type="InterPro" id="IPR023394">
    <property type="entry name" value="Sec7_C_sf"/>
</dbReference>
<dbReference type="RefSeq" id="XP_003078960.2">
    <property type="nucleotide sequence ID" value="XM_003078912.2"/>
</dbReference>
<dbReference type="InterPro" id="IPR016024">
    <property type="entry name" value="ARM-type_fold"/>
</dbReference>
<dbReference type="InterPro" id="IPR000904">
    <property type="entry name" value="Sec7_dom"/>
</dbReference>
<dbReference type="GO" id="GO:0032012">
    <property type="term" value="P:regulation of ARF protein signal transduction"/>
    <property type="evidence" value="ECO:0007669"/>
    <property type="project" value="InterPro"/>
</dbReference>
<evidence type="ECO:0000256" key="6">
    <source>
        <dbReference type="ARBA" id="ARBA00023136"/>
    </source>
</evidence>
<dbReference type="STRING" id="70448.A0A090M0J2"/>
<keyword evidence="6" id="KW-0472">Membrane</keyword>
<dbReference type="InterPro" id="IPR032817">
    <property type="entry name" value="Mon2_C"/>
</dbReference>
<reference evidence="9 10" key="2">
    <citation type="journal article" date="2014" name="BMC Genomics">
        <title>An improved genome of the model marine alga Ostreococcus tauri unfolds by assessing Illumina de novo assemblies.</title>
        <authorList>
            <person name="Blanc-Mathieu R."/>
            <person name="Verhelst B."/>
            <person name="Derelle E."/>
            <person name="Rombauts S."/>
            <person name="Bouget F.Y."/>
            <person name="Carre I."/>
            <person name="Chateau A."/>
            <person name="Eyre-Walker A."/>
            <person name="Grimsley N."/>
            <person name="Moreau H."/>
            <person name="Piegu B."/>
            <person name="Rivals E."/>
            <person name="Schackwitz W."/>
            <person name="Van de Peer Y."/>
            <person name="Piganeau G."/>
        </authorList>
    </citation>
    <scope>NUCLEOTIDE SEQUENCE [LARGE SCALE GENOMIC DNA]</scope>
    <source>
        <strain evidence="10">OTTH 0595 / CCAP 157/2 / RCC745</strain>
    </source>
</reference>
<sequence>MRASSASWHVEQALTPCREACERRGKARGAAAVATATTALDEALRVARDGSLEALANDGTSASTSSERLNVRQLDVVVPAIVASMESGSTSVMNAALGATQYLIARGIVAGCARAPPGEVERTESSSDVFNVEEIPANSPSEGVAERSAERAEHDSERHAWDIVDAICGAADVRDEALELQVLKSVLTATSSSTFEVHDRALLRTVRTCYNIYLSSKSEVNQNTAKATLTQMLTTVFHRLERDDPHASAPTIVVADLLRPIGSSTDVDSVTTMSNAVQSFMNKVATDMNSVGSLSYFADPDTAVKSDALEREITDGEFDHDTAPMTPVKTATQALEDVSSPITKSCLGNGTSDLELDAFLVFRSLCKLAKKPGSELNGAALVRSKIIALQLLKIIIENAGRAFSSSPRFANVMREYLCDAIVSNSTPNVSEAYQLSCSIFLTLLTRYRGYLKAEIGFFFPMLLLKPLELSEATPLSAYSQRATLVKGFQIICVDAQLMVDLFVNYDCDLDGQNIFERSVSSLVRVAQGIDVSQASGPDAARESLLKAEALECLTTLISALNVWVKAHFNGGEIAARMEATDESEPGTSTLTPLKISNSAEVNLGDSIAKLKADKQEFQHGVSLFNKKAKKGLEYLQSIGRLGKSHEEVAAFLQNTPGLDKTVIGDYLGERDERMLKVMHAYVDSLDFTGLTLDDAIRKFLEGFRLPGESQKIDRLMEKFAERYHKLNPTIYKSADTAYVLAFSIIMLNTDAHNPQVKNKMTKEGFIRNNRGIDDGQDLPNKVLEDLYDRIVNNEIKLKETVEDTSITAAEKKDKHNFSARLGMDVLFSLMSGKRGEETLHIDTADLISQVRDRAAKTKGFLTVTEVECAKPMLELIWNPILSVLSAAFEDSESVSVVSTCLDCFRCMVSFTASVGMMETRDIFISTLTKFTSLHIPHKMRSKNVVAVKTLVGVAIENGNDLGTAMWTKVMACVSRYEHLYALANGFNDSSLFMDSGFAGEENENVQTRPRLFRRSSMKRSNVGQGPPTDEAGVLTESAQVMAQALEVKLNGGDDMHPPDPAVLAPLHPDELAHLFHVSVNLSGDAIVDFVRSLCELAIEEVSAKHPRAYALTKIVEVASFNMDRIRFIWARVWHVLSDFFVTVGCSPNLQISMTVVDSLRQLAMKFLSRTELANYSFQNEFLRPFVVVMRQSPAVEIRELIIRCVSQMVQARVSHIKSGWKSMFMVFTTAAADEDAQVVSLAFQTIERIIREHFHYIIESDAVAFTDCVNCLVAFTNSEVGSEVCLNALAFLRFCALKLAEGALGDLEETVASEKQLISDGVVEITPTKSTKATTCFTDADAHTHFWFPLLAGLSELTFDPRTEIRTSALEVLFDTLKFHGSSFAPGFWARVYSRILFPIFDHVRADIVPQVTDGDDDYQVATEDIDSWLFGTCARCLELVVDLAVQFHEPIVEAGILPCLLNLLCSLAEREHEQLAACGVVAFKRLLISGAPLMKEREWHQCMEALKKAFDATDPEFELFLHGEQDPALSRAALTRVKTQILLVSAAHDLCTEGTVTRQNFNVDTLFVLLDVLESVYDKASDASRSLRALDVEVSTSTEEAKALVLTVEVSAASLTLRTLSTLQSDGDSLRTDQLARIVIAALESYSRLDIEGGGDLRECARMYAHVCVEALDAVRALDATNFTKNMPKLYPLLIALVRVEEKPKELSNALCDVFSEHVGPRLEANPTRASATPVDVDA</sequence>
<dbReference type="GeneID" id="9834012"/>
<proteinExistence type="predicted"/>
<dbReference type="Proteomes" id="UP000009170">
    <property type="component" value="Unassembled WGS sequence"/>
</dbReference>
<dbReference type="EMBL" id="CAID01000004">
    <property type="protein sequence ID" value="CEF97701.1"/>
    <property type="molecule type" value="Genomic_DNA"/>
</dbReference>
<evidence type="ECO:0000256" key="2">
    <source>
        <dbReference type="ARBA" id="ARBA00004514"/>
    </source>
</evidence>
<keyword evidence="4" id="KW-0963">Cytoplasm</keyword>
<reference evidence="10" key="1">
    <citation type="journal article" date="2006" name="Proc. Natl. Acad. Sci. U.S.A.">
        <title>Genome analysis of the smallest free-living eukaryote Ostreococcus tauri unveils many unique features.</title>
        <authorList>
            <person name="Derelle E."/>
            <person name="Ferraz C."/>
            <person name="Rombauts S."/>
            <person name="Rouze P."/>
            <person name="Worden A.Z."/>
            <person name="Robbens S."/>
            <person name="Partensky F."/>
            <person name="Degroeve S."/>
            <person name="Echeynie S."/>
            <person name="Cooke R."/>
            <person name="Saeys Y."/>
            <person name="Wuyts J."/>
            <person name="Jabbari K."/>
            <person name="Bowler C."/>
            <person name="Panaud O."/>
            <person name="Piegu B."/>
            <person name="Ball S.G."/>
            <person name="Ral J.-P."/>
            <person name="Bouget F.-Y."/>
            <person name="Piganeau G."/>
            <person name="De Baets B."/>
            <person name="Picard A."/>
            <person name="Delseny M."/>
            <person name="Demaille J."/>
            <person name="Van de Peer Y."/>
            <person name="Moreau H."/>
        </authorList>
    </citation>
    <scope>NUCLEOTIDE SEQUENCE [LARGE SCALE GENOMIC DNA]</scope>
    <source>
        <strain evidence="10">OTTH 0595 / CCAP 157/2 / RCC745</strain>
    </source>
</reference>
<feature type="compositionally biased region" description="Basic and acidic residues" evidence="7">
    <location>
        <begin position="144"/>
        <end position="156"/>
    </location>
</feature>
<keyword evidence="10" id="KW-1185">Reference proteome</keyword>
<evidence type="ECO:0000256" key="4">
    <source>
        <dbReference type="ARBA" id="ARBA00022490"/>
    </source>
</evidence>
<dbReference type="Pfam" id="PF16206">
    <property type="entry name" value="Mon2_C"/>
    <property type="match status" value="1"/>
</dbReference>
<dbReference type="InterPro" id="IPR015403">
    <property type="entry name" value="Mon2/Sec7/BIG1-like_HDS"/>
</dbReference>
<dbReference type="SMART" id="SM00222">
    <property type="entry name" value="Sec7"/>
    <property type="match status" value="1"/>
</dbReference>
<evidence type="ECO:0000313" key="9">
    <source>
        <dbReference type="EMBL" id="CEF97701.1"/>
    </source>
</evidence>
<dbReference type="PANTHER" id="PTHR10663">
    <property type="entry name" value="GUANYL-NUCLEOTIDE EXCHANGE FACTOR"/>
    <property type="match status" value="1"/>
</dbReference>
<dbReference type="KEGG" id="ota:OT_ostta04g04260"/>
<dbReference type="GO" id="GO:0005829">
    <property type="term" value="C:cytosol"/>
    <property type="evidence" value="ECO:0007669"/>
    <property type="project" value="UniProtKB-SubCell"/>
</dbReference>
<dbReference type="Pfam" id="PF09324">
    <property type="entry name" value="Sec7-like_HDS"/>
    <property type="match status" value="1"/>
</dbReference>
<protein>
    <submittedName>
        <fullName evidence="9">Armadillo-like helical</fullName>
    </submittedName>
</protein>
<evidence type="ECO:0000256" key="5">
    <source>
        <dbReference type="ARBA" id="ARBA00022927"/>
    </source>
</evidence>
<organism evidence="9 10">
    <name type="scientific">Ostreococcus tauri</name>
    <name type="common">Marine green alga</name>
    <dbReference type="NCBI Taxonomy" id="70448"/>
    <lineage>
        <taxon>Eukaryota</taxon>
        <taxon>Viridiplantae</taxon>
        <taxon>Chlorophyta</taxon>
        <taxon>Mamiellophyceae</taxon>
        <taxon>Mamiellales</taxon>
        <taxon>Bathycoccaceae</taxon>
        <taxon>Ostreococcus</taxon>
    </lineage>
</organism>
<feature type="region of interest" description="Disordered" evidence="7">
    <location>
        <begin position="118"/>
        <end position="156"/>
    </location>
</feature>
<dbReference type="Gene3D" id="1.10.1000.11">
    <property type="entry name" value="Arf Nucleotide-binding Site Opener,domain 2"/>
    <property type="match status" value="1"/>
</dbReference>
<evidence type="ECO:0000259" key="8">
    <source>
        <dbReference type="PROSITE" id="PS50190"/>
    </source>
</evidence>
<dbReference type="Pfam" id="PF20252">
    <property type="entry name" value="BIG2_C"/>
    <property type="match status" value="1"/>
</dbReference>
<dbReference type="GO" id="GO:0005802">
    <property type="term" value="C:trans-Golgi network"/>
    <property type="evidence" value="ECO:0007669"/>
    <property type="project" value="TreeGrafter"/>
</dbReference>